<dbReference type="AlphaFoldDB" id="A0ABD0M212"/>
<feature type="compositionally biased region" description="Polar residues" evidence="1">
    <location>
        <begin position="10"/>
        <end position="20"/>
    </location>
</feature>
<feature type="region of interest" description="Disordered" evidence="1">
    <location>
        <begin position="1"/>
        <end position="20"/>
    </location>
</feature>
<sequence>KTYDFEQSRKSGTSDFRAAATQSVTYRTQTRPFLQNSPSLRRSFAFEVPRISVIITSKAVSFKGLSKDKLKFYDAPSLQTAFSSHASSSLGPRRKGFWEKPDPKPD</sequence>
<keyword evidence="3" id="KW-1185">Reference proteome</keyword>
<feature type="region of interest" description="Disordered" evidence="1">
    <location>
        <begin position="82"/>
        <end position="106"/>
    </location>
</feature>
<proteinExistence type="predicted"/>
<feature type="compositionally biased region" description="Basic and acidic residues" evidence="1">
    <location>
        <begin position="96"/>
        <end position="106"/>
    </location>
</feature>
<comment type="caution">
    <text evidence="2">The sequence shown here is derived from an EMBL/GenBank/DDBJ whole genome shotgun (WGS) entry which is preliminary data.</text>
</comment>
<protein>
    <submittedName>
        <fullName evidence="2">Uncharacterized protein</fullName>
    </submittedName>
</protein>
<evidence type="ECO:0000313" key="2">
    <source>
        <dbReference type="EMBL" id="KAK7505742.1"/>
    </source>
</evidence>
<dbReference type="Proteomes" id="UP001519460">
    <property type="component" value="Unassembled WGS sequence"/>
</dbReference>
<evidence type="ECO:0000313" key="3">
    <source>
        <dbReference type="Proteomes" id="UP001519460"/>
    </source>
</evidence>
<feature type="non-terminal residue" evidence="2">
    <location>
        <position position="1"/>
    </location>
</feature>
<gene>
    <name evidence="2" type="ORF">BaRGS_00003013</name>
</gene>
<accession>A0ABD0M212</accession>
<dbReference type="EMBL" id="JACVVK020000009">
    <property type="protein sequence ID" value="KAK7505742.1"/>
    <property type="molecule type" value="Genomic_DNA"/>
</dbReference>
<organism evidence="2 3">
    <name type="scientific">Batillaria attramentaria</name>
    <dbReference type="NCBI Taxonomy" id="370345"/>
    <lineage>
        <taxon>Eukaryota</taxon>
        <taxon>Metazoa</taxon>
        <taxon>Spiralia</taxon>
        <taxon>Lophotrochozoa</taxon>
        <taxon>Mollusca</taxon>
        <taxon>Gastropoda</taxon>
        <taxon>Caenogastropoda</taxon>
        <taxon>Sorbeoconcha</taxon>
        <taxon>Cerithioidea</taxon>
        <taxon>Batillariidae</taxon>
        <taxon>Batillaria</taxon>
    </lineage>
</organism>
<name>A0ABD0M212_9CAEN</name>
<evidence type="ECO:0000256" key="1">
    <source>
        <dbReference type="SAM" id="MobiDB-lite"/>
    </source>
</evidence>
<reference evidence="2 3" key="1">
    <citation type="journal article" date="2023" name="Sci. Data">
        <title>Genome assembly of the Korean intertidal mud-creeper Batillaria attramentaria.</title>
        <authorList>
            <person name="Patra A.K."/>
            <person name="Ho P.T."/>
            <person name="Jun S."/>
            <person name="Lee S.J."/>
            <person name="Kim Y."/>
            <person name="Won Y.J."/>
        </authorList>
    </citation>
    <scope>NUCLEOTIDE SEQUENCE [LARGE SCALE GENOMIC DNA]</scope>
    <source>
        <strain evidence="2">Wonlab-2016</strain>
    </source>
</reference>